<dbReference type="AlphaFoldDB" id="A0A8J4XZ06"/>
<comment type="caution">
    <text evidence="2">The sequence shown here is derived from an EMBL/GenBank/DDBJ whole genome shotgun (WGS) entry which is preliminary data.</text>
</comment>
<sequence length="273" mass="29122">MAPTTGFWRQGAPAPRVFRGQKKTPKTESGGEQAVPHRRGTSGAVPGPSPPRRRSPPAHHSNFTPTPGSVFGGGRWRRRCPGDHCSPLAPRSHQLAALGRKCLGGSPTVGDLGIPPRQLRATPRQSPPFPGGSMRLRGTITFISGGTVSTTSALLAKACSNSTYRPRHGALRLSSHLPAAPFPPPCCAWSHQPPKDPVVQSPPHKTCKETSIAPKIFLGTWGACVSRGRTRYQDEGPRLTPVHLGPTHAPTQSRPTSVPLPFSLTRYDNSGHS</sequence>
<evidence type="ECO:0000313" key="3">
    <source>
        <dbReference type="Proteomes" id="UP000770661"/>
    </source>
</evidence>
<dbReference type="EMBL" id="JACEEZ010017424">
    <property type="protein sequence ID" value="KAG0717535.1"/>
    <property type="molecule type" value="Genomic_DNA"/>
</dbReference>
<organism evidence="2 3">
    <name type="scientific">Chionoecetes opilio</name>
    <name type="common">Atlantic snow crab</name>
    <name type="synonym">Cancer opilio</name>
    <dbReference type="NCBI Taxonomy" id="41210"/>
    <lineage>
        <taxon>Eukaryota</taxon>
        <taxon>Metazoa</taxon>
        <taxon>Ecdysozoa</taxon>
        <taxon>Arthropoda</taxon>
        <taxon>Crustacea</taxon>
        <taxon>Multicrustacea</taxon>
        <taxon>Malacostraca</taxon>
        <taxon>Eumalacostraca</taxon>
        <taxon>Eucarida</taxon>
        <taxon>Decapoda</taxon>
        <taxon>Pleocyemata</taxon>
        <taxon>Brachyura</taxon>
        <taxon>Eubrachyura</taxon>
        <taxon>Majoidea</taxon>
        <taxon>Majidae</taxon>
        <taxon>Chionoecetes</taxon>
    </lineage>
</organism>
<feature type="region of interest" description="Disordered" evidence="1">
    <location>
        <begin position="111"/>
        <end position="134"/>
    </location>
</feature>
<name>A0A8J4XZ06_CHIOP</name>
<accession>A0A8J4XZ06</accession>
<gene>
    <name evidence="2" type="ORF">GWK47_054225</name>
</gene>
<evidence type="ECO:0000313" key="2">
    <source>
        <dbReference type="EMBL" id="KAG0717535.1"/>
    </source>
</evidence>
<keyword evidence="3" id="KW-1185">Reference proteome</keyword>
<evidence type="ECO:0000256" key="1">
    <source>
        <dbReference type="SAM" id="MobiDB-lite"/>
    </source>
</evidence>
<reference evidence="2" key="1">
    <citation type="submission" date="2020-07" db="EMBL/GenBank/DDBJ databases">
        <title>The High-quality genome of the commercially important snow crab, Chionoecetes opilio.</title>
        <authorList>
            <person name="Jeong J.-H."/>
            <person name="Ryu S."/>
        </authorList>
    </citation>
    <scope>NUCLEOTIDE SEQUENCE</scope>
    <source>
        <strain evidence="2">MADBK_172401_WGS</strain>
        <tissue evidence="2">Digestive gland</tissue>
    </source>
</reference>
<dbReference type="Proteomes" id="UP000770661">
    <property type="component" value="Unassembled WGS sequence"/>
</dbReference>
<proteinExistence type="predicted"/>
<feature type="region of interest" description="Disordered" evidence="1">
    <location>
        <begin position="232"/>
        <end position="273"/>
    </location>
</feature>
<protein>
    <submittedName>
        <fullName evidence="2">Uncharacterized protein</fullName>
    </submittedName>
</protein>
<feature type="region of interest" description="Disordered" evidence="1">
    <location>
        <begin position="1"/>
        <end position="75"/>
    </location>
</feature>